<proteinExistence type="predicted"/>
<dbReference type="RefSeq" id="WP_270676027.1">
    <property type="nucleotide sequence ID" value="NZ_JAQFWP010000004.1"/>
</dbReference>
<dbReference type="EMBL" id="JAQFWP010000004">
    <property type="protein sequence ID" value="MDA2803534.1"/>
    <property type="molecule type" value="Genomic_DNA"/>
</dbReference>
<evidence type="ECO:0000313" key="1">
    <source>
        <dbReference type="EMBL" id="MDA2803534.1"/>
    </source>
</evidence>
<accession>A0ABT4TFS4</accession>
<protein>
    <recommendedName>
        <fullName evidence="3">Transposase</fullName>
    </recommendedName>
</protein>
<evidence type="ECO:0008006" key="3">
    <source>
        <dbReference type="Google" id="ProtNLM"/>
    </source>
</evidence>
<reference evidence="1" key="1">
    <citation type="submission" date="2023-01" db="EMBL/GenBank/DDBJ databases">
        <title>Draft genome sequence of Nocardiopsis sp. LSu2-4 isolated from halophytes.</title>
        <authorList>
            <person name="Duangmal K."/>
            <person name="Chantavorakit T."/>
        </authorList>
    </citation>
    <scope>NUCLEOTIDE SEQUENCE</scope>
    <source>
        <strain evidence="1">LSu2-4</strain>
    </source>
</reference>
<organism evidence="1 2">
    <name type="scientific">Nocardiopsis suaedae</name>
    <dbReference type="NCBI Taxonomy" id="3018444"/>
    <lineage>
        <taxon>Bacteria</taxon>
        <taxon>Bacillati</taxon>
        <taxon>Actinomycetota</taxon>
        <taxon>Actinomycetes</taxon>
        <taxon>Streptosporangiales</taxon>
        <taxon>Nocardiopsidaceae</taxon>
        <taxon>Nocardiopsis</taxon>
    </lineage>
</organism>
<name>A0ABT4TFS4_9ACTN</name>
<dbReference type="Proteomes" id="UP001165685">
    <property type="component" value="Unassembled WGS sequence"/>
</dbReference>
<sequence>MPETDFPTRTADRLAGLFPDGDTVEAVAIAKGLIESALTEAAKELPGER</sequence>
<keyword evidence="2" id="KW-1185">Reference proteome</keyword>
<comment type="caution">
    <text evidence="1">The sequence shown here is derived from an EMBL/GenBank/DDBJ whole genome shotgun (WGS) entry which is preliminary data.</text>
</comment>
<gene>
    <name evidence="1" type="ORF">O4U47_03350</name>
</gene>
<evidence type="ECO:0000313" key="2">
    <source>
        <dbReference type="Proteomes" id="UP001165685"/>
    </source>
</evidence>